<gene>
    <name evidence="6" type="ORF">Z043_111370</name>
</gene>
<dbReference type="Pfam" id="PF01392">
    <property type="entry name" value="Fz"/>
    <property type="match status" value="1"/>
</dbReference>
<dbReference type="AlphaFoldDB" id="A0A0N8JZN7"/>
<protein>
    <submittedName>
        <fullName evidence="6">Secreted frizzled-related protein 5-like</fullName>
    </submittedName>
</protein>
<dbReference type="InterPro" id="IPR036790">
    <property type="entry name" value="Frizzled_dom_sf"/>
</dbReference>
<feature type="chain" id="PRO_5006027399" evidence="4">
    <location>
        <begin position="19"/>
        <end position="289"/>
    </location>
</feature>
<dbReference type="STRING" id="113540.ENSSFOP00015009036"/>
<evidence type="ECO:0000313" key="7">
    <source>
        <dbReference type="Proteomes" id="UP000034805"/>
    </source>
</evidence>
<feature type="domain" description="FZ" evidence="5">
    <location>
        <begin position="22"/>
        <end position="127"/>
    </location>
</feature>
<dbReference type="Gene3D" id="1.10.2000.10">
    <property type="entry name" value="Frizzled cysteine-rich domain"/>
    <property type="match status" value="1"/>
</dbReference>
<dbReference type="InterPro" id="IPR020067">
    <property type="entry name" value="Frizzled_dom"/>
</dbReference>
<dbReference type="InterPro" id="IPR015526">
    <property type="entry name" value="Frizzled/SFRP"/>
</dbReference>
<evidence type="ECO:0000256" key="2">
    <source>
        <dbReference type="ARBA" id="ARBA00023157"/>
    </source>
</evidence>
<sequence>MLQLVRIVLVLVPVQGLAFDFGQFTRCVPIPRHMGICQDVGYSEMRLPNYLGQSSLETQVVPHSERWRPLLETGCHPQARVFLCSLLAPICLDTDGCAPVLACQGQAWPDVLDCDRFPGHDDMCLSATITHGNIVLKGLPRATCQDCPATEEFPSLKSTMDAICLNDFGRCLTPASGRTAKVLDVASVKAKLARRRFASTETEFEVEGRLEFVRQGPLLLYDTRTMLEQWLLINPHCAQALVRPGRAQLYLVTGRVRPDGTLALALLFPWHKKDVNLVAASRKWKHHQC</sequence>
<keyword evidence="1" id="KW-0217">Developmental protein</keyword>
<dbReference type="GO" id="GO:0017147">
    <property type="term" value="F:Wnt-protein binding"/>
    <property type="evidence" value="ECO:0007669"/>
    <property type="project" value="TreeGrafter"/>
</dbReference>
<evidence type="ECO:0000256" key="1">
    <source>
        <dbReference type="ARBA" id="ARBA00022473"/>
    </source>
</evidence>
<proteinExistence type="predicted"/>
<comment type="caution">
    <text evidence="6">The sequence shown here is derived from an EMBL/GenBank/DDBJ whole genome shotgun (WGS) entry which is preliminary data.</text>
</comment>
<comment type="caution">
    <text evidence="3">Lacks conserved residue(s) required for the propagation of feature annotation.</text>
</comment>
<dbReference type="GO" id="GO:0035567">
    <property type="term" value="P:non-canonical Wnt signaling pathway"/>
    <property type="evidence" value="ECO:0007669"/>
    <property type="project" value="TreeGrafter"/>
</dbReference>
<organism evidence="6 7">
    <name type="scientific">Scleropages formosus</name>
    <name type="common">Asian bonytongue</name>
    <name type="synonym">Osteoglossum formosum</name>
    <dbReference type="NCBI Taxonomy" id="113540"/>
    <lineage>
        <taxon>Eukaryota</taxon>
        <taxon>Metazoa</taxon>
        <taxon>Chordata</taxon>
        <taxon>Craniata</taxon>
        <taxon>Vertebrata</taxon>
        <taxon>Euteleostomi</taxon>
        <taxon>Actinopterygii</taxon>
        <taxon>Neopterygii</taxon>
        <taxon>Teleostei</taxon>
        <taxon>Osteoglossocephala</taxon>
        <taxon>Osteoglossomorpha</taxon>
        <taxon>Osteoglossiformes</taxon>
        <taxon>Osteoglossidae</taxon>
        <taxon>Scleropages</taxon>
    </lineage>
</organism>
<keyword evidence="2" id="KW-1015">Disulfide bond</keyword>
<dbReference type="EMBL" id="JARO02003757">
    <property type="protein sequence ID" value="KPP69849.1"/>
    <property type="molecule type" value="Genomic_DNA"/>
</dbReference>
<name>A0A0N8JZN7_SCLFO</name>
<evidence type="ECO:0000256" key="4">
    <source>
        <dbReference type="SAM" id="SignalP"/>
    </source>
</evidence>
<evidence type="ECO:0000256" key="3">
    <source>
        <dbReference type="PROSITE-ProRule" id="PRU00090"/>
    </source>
</evidence>
<dbReference type="GO" id="GO:0005615">
    <property type="term" value="C:extracellular space"/>
    <property type="evidence" value="ECO:0007669"/>
    <property type="project" value="TreeGrafter"/>
</dbReference>
<dbReference type="GO" id="GO:0060070">
    <property type="term" value="P:canonical Wnt signaling pathway"/>
    <property type="evidence" value="ECO:0007669"/>
    <property type="project" value="TreeGrafter"/>
</dbReference>
<dbReference type="SMART" id="SM00063">
    <property type="entry name" value="FRI"/>
    <property type="match status" value="1"/>
</dbReference>
<reference evidence="6 7" key="1">
    <citation type="submission" date="2015-08" db="EMBL/GenBank/DDBJ databases">
        <title>The genome of the Asian arowana (Scleropages formosus).</title>
        <authorList>
            <person name="Tan M.H."/>
            <person name="Gan H.M."/>
            <person name="Croft L.J."/>
            <person name="Austin C.M."/>
        </authorList>
    </citation>
    <scope>NUCLEOTIDE SEQUENCE [LARGE SCALE GENOMIC DNA]</scope>
    <source>
        <strain evidence="6">Aro1</strain>
    </source>
</reference>
<dbReference type="PROSITE" id="PS50038">
    <property type="entry name" value="FZ"/>
    <property type="match status" value="1"/>
</dbReference>
<dbReference type="Proteomes" id="UP000034805">
    <property type="component" value="Unassembled WGS sequence"/>
</dbReference>
<feature type="signal peptide" evidence="4">
    <location>
        <begin position="1"/>
        <end position="18"/>
    </location>
</feature>
<dbReference type="PANTHER" id="PTHR11309">
    <property type="entry name" value="FRIZZLED"/>
    <property type="match status" value="1"/>
</dbReference>
<keyword evidence="4" id="KW-0732">Signal</keyword>
<evidence type="ECO:0000313" key="6">
    <source>
        <dbReference type="EMBL" id="KPP69849.1"/>
    </source>
</evidence>
<dbReference type="CDD" id="cd03580">
    <property type="entry name" value="NTR_Sfrp1_like"/>
    <property type="match status" value="1"/>
</dbReference>
<evidence type="ECO:0000259" key="5">
    <source>
        <dbReference type="PROSITE" id="PS50038"/>
    </source>
</evidence>
<dbReference type="PANTHER" id="PTHR11309:SF11">
    <property type="entry name" value="SECRETED FRIZZLED-RELATED PROTEIN 2"/>
    <property type="match status" value="1"/>
</dbReference>
<dbReference type="SUPFAM" id="SSF63501">
    <property type="entry name" value="Frizzled cysteine-rich domain"/>
    <property type="match status" value="1"/>
</dbReference>
<accession>A0A0N8JZN7</accession>